<dbReference type="Gene3D" id="3.40.50.1970">
    <property type="match status" value="1"/>
</dbReference>
<organism evidence="4 5">
    <name type="scientific">Saliphagus infecundisoli</name>
    <dbReference type="NCBI Taxonomy" id="1849069"/>
    <lineage>
        <taxon>Archaea</taxon>
        <taxon>Methanobacteriati</taxon>
        <taxon>Methanobacteriota</taxon>
        <taxon>Stenosarchaea group</taxon>
        <taxon>Halobacteria</taxon>
        <taxon>Halobacteriales</taxon>
        <taxon>Natrialbaceae</taxon>
        <taxon>Saliphagus</taxon>
    </lineage>
</organism>
<evidence type="ECO:0000259" key="2">
    <source>
        <dbReference type="Pfam" id="PF00465"/>
    </source>
</evidence>
<dbReference type="Gene3D" id="1.20.1090.10">
    <property type="entry name" value="Dehydroquinate synthase-like - alpha domain"/>
    <property type="match status" value="1"/>
</dbReference>
<evidence type="ECO:0000259" key="3">
    <source>
        <dbReference type="Pfam" id="PF25137"/>
    </source>
</evidence>
<keyword evidence="5" id="KW-1185">Reference proteome</keyword>
<dbReference type="InterPro" id="IPR056798">
    <property type="entry name" value="ADH_Fe_C"/>
</dbReference>
<sequence length="406" mass="42229">MDDSTDARPRAGRFAYDPPAIRFGRGSADDLAEELREQDLGRALVVCGSTVGETEAVIGPVREGLGDRLAGVFAETTPEKRLSTAAAAAEAVSEVGADVLVGLGGGSSLDVAKLASVLAADDRPFETVADELEERGTITVPDGDLLPIVSVPTTLAGADLSQGAGITVETDDGSATGGVSDPRLMPAAAVYDPELVATTPRRVLAGSAMNGFDKGIETLYAPDRTPITDATAMRGLSRFREGLEGIGEAENPPIEAVAAALEGALLVQYGISRPGGSTLSVVHAFGHALRDHGNVQQGVAHAVVVPHALAYLFEHTHARRDLLAEALGVPREGRSEEAIAEEVVDRVASVRDALGLPSRLRDLEGVSRETFPGIARATLEDRFMANAPPGLEPTAGGVEEVLERAW</sequence>
<accession>A0ABD5QCY9</accession>
<dbReference type="Pfam" id="PF25137">
    <property type="entry name" value="ADH_Fe_C"/>
    <property type="match status" value="1"/>
</dbReference>
<dbReference type="CDD" id="cd14866">
    <property type="entry name" value="Fe-ADH-like"/>
    <property type="match status" value="1"/>
</dbReference>
<dbReference type="RefSeq" id="WP_224828112.1">
    <property type="nucleotide sequence ID" value="NZ_JAIVEF010000004.1"/>
</dbReference>
<dbReference type="InterPro" id="IPR039697">
    <property type="entry name" value="Alcohol_dehydrogenase_Fe"/>
</dbReference>
<evidence type="ECO:0000313" key="4">
    <source>
        <dbReference type="EMBL" id="MFC4987568.1"/>
    </source>
</evidence>
<keyword evidence="1" id="KW-0560">Oxidoreductase</keyword>
<evidence type="ECO:0000313" key="5">
    <source>
        <dbReference type="Proteomes" id="UP001595925"/>
    </source>
</evidence>
<protein>
    <submittedName>
        <fullName evidence="4">Iron-containing alcohol dehydrogenase family protein</fullName>
    </submittedName>
</protein>
<dbReference type="PANTHER" id="PTHR11496">
    <property type="entry name" value="ALCOHOL DEHYDROGENASE"/>
    <property type="match status" value="1"/>
</dbReference>
<comment type="caution">
    <text evidence="4">The sequence shown here is derived from an EMBL/GenBank/DDBJ whole genome shotgun (WGS) entry which is preliminary data.</text>
</comment>
<dbReference type="GO" id="GO:0016491">
    <property type="term" value="F:oxidoreductase activity"/>
    <property type="evidence" value="ECO:0007669"/>
    <property type="project" value="UniProtKB-KW"/>
</dbReference>
<dbReference type="PANTHER" id="PTHR11496:SF83">
    <property type="entry name" value="HYDROXYACID-OXOACID TRANSHYDROGENASE, MITOCHONDRIAL"/>
    <property type="match status" value="1"/>
</dbReference>
<gene>
    <name evidence="4" type="ORF">ACFPFO_07295</name>
</gene>
<dbReference type="InterPro" id="IPR001670">
    <property type="entry name" value="ADH_Fe/GldA"/>
</dbReference>
<feature type="domain" description="Alcohol dehydrogenase iron-type/glycerol dehydrogenase GldA" evidence="2">
    <location>
        <begin position="18"/>
        <end position="193"/>
    </location>
</feature>
<reference evidence="4 5" key="1">
    <citation type="journal article" date="2019" name="Int. J. Syst. Evol. Microbiol.">
        <title>The Global Catalogue of Microorganisms (GCM) 10K type strain sequencing project: providing services to taxonomists for standard genome sequencing and annotation.</title>
        <authorList>
            <consortium name="The Broad Institute Genomics Platform"/>
            <consortium name="The Broad Institute Genome Sequencing Center for Infectious Disease"/>
            <person name="Wu L."/>
            <person name="Ma J."/>
        </authorList>
    </citation>
    <scope>NUCLEOTIDE SEQUENCE [LARGE SCALE GENOMIC DNA]</scope>
    <source>
        <strain evidence="4 5">CGMCC 1.15824</strain>
    </source>
</reference>
<dbReference type="AlphaFoldDB" id="A0ABD5QCY9"/>
<dbReference type="Pfam" id="PF00465">
    <property type="entry name" value="Fe-ADH"/>
    <property type="match status" value="1"/>
</dbReference>
<dbReference type="EMBL" id="JBHSJG010000028">
    <property type="protein sequence ID" value="MFC4987568.1"/>
    <property type="molecule type" value="Genomic_DNA"/>
</dbReference>
<feature type="domain" description="Fe-containing alcohol dehydrogenase-like C-terminal" evidence="3">
    <location>
        <begin position="207"/>
        <end position="405"/>
    </location>
</feature>
<evidence type="ECO:0000256" key="1">
    <source>
        <dbReference type="ARBA" id="ARBA00023002"/>
    </source>
</evidence>
<dbReference type="Proteomes" id="UP001595925">
    <property type="component" value="Unassembled WGS sequence"/>
</dbReference>
<proteinExistence type="predicted"/>
<name>A0ABD5QCY9_9EURY</name>
<dbReference type="SUPFAM" id="SSF56796">
    <property type="entry name" value="Dehydroquinate synthase-like"/>
    <property type="match status" value="1"/>
</dbReference>